<reference evidence="3" key="1">
    <citation type="journal article" date="2014" name="Int. J. Syst. Evol. Microbiol.">
        <title>Complete genome sequence of Corynebacterium casei LMG S-19264T (=DSM 44701T), isolated from a smear-ripened cheese.</title>
        <authorList>
            <consortium name="US DOE Joint Genome Institute (JGI-PGF)"/>
            <person name="Walter F."/>
            <person name="Albersmeier A."/>
            <person name="Kalinowski J."/>
            <person name="Ruckert C."/>
        </authorList>
    </citation>
    <scope>NUCLEOTIDE SEQUENCE</scope>
    <source>
        <strain evidence="3">VKM B-1513</strain>
    </source>
</reference>
<keyword evidence="1" id="KW-1188">Viral release from host cell</keyword>
<evidence type="ECO:0000256" key="1">
    <source>
        <dbReference type="ARBA" id="ARBA00022612"/>
    </source>
</evidence>
<comment type="caution">
    <text evidence="3">The sequence shown here is derived from an EMBL/GenBank/DDBJ whole genome shotgun (WGS) entry which is preliminary data.</text>
</comment>
<dbReference type="AlphaFoldDB" id="A0A9W6MM24"/>
<protein>
    <submittedName>
        <fullName evidence="3">DNA-packaging protein</fullName>
    </submittedName>
</protein>
<dbReference type="Pfam" id="PF17289">
    <property type="entry name" value="Terminase_6C"/>
    <property type="match status" value="1"/>
</dbReference>
<name>A0A9W6MM24_9PROT</name>
<accession>A0A9W6MM24</accession>
<dbReference type="Pfam" id="PF03237">
    <property type="entry name" value="Terminase_6N"/>
    <property type="match status" value="1"/>
</dbReference>
<dbReference type="InterPro" id="IPR035421">
    <property type="entry name" value="Terminase_6C"/>
</dbReference>
<evidence type="ECO:0000313" key="4">
    <source>
        <dbReference type="Proteomes" id="UP001143486"/>
    </source>
</evidence>
<dbReference type="RefSeq" id="WP_271185096.1">
    <property type="nucleotide sequence ID" value="NZ_BSFE01000001.1"/>
</dbReference>
<sequence>MCRDWALWKPSRAQIPPEGDWLIWLFLGGRGAGKTRAGAEWVRGVVEGGAQRIALVAPTFNDVREVMIEGPSGLMNIGPEAGRPRYEASRKRVVWPGGAVGYAFSAEDADGLRGPQFDFAWGDEVAAWANPQRVIDTLRMGLRLGDHPRLMLTTTPRPIPALKRLVKQAGVQLSHQPTADNAANLAPGFLDAMNAAYGGSALGRQEIEGILIDDPPGALWTRGQVEACFAETVPDLDRIVVAVDPPASGGPRSDECGIVVAGAAGEGPGRRGVVLADMSFGPAMPADWAARVASAFDSFSADSVIAEANQGGEMVRSVLKAADAALPVRLVHATRGKHVRAEPVAALYAAGRVRHAGRFAALEDQMCAFGSPEAGGTSPDRVDALVWALTDLLVGTRGAPRMRWM</sequence>
<keyword evidence="4" id="KW-1185">Reference proteome</keyword>
<dbReference type="EMBL" id="BSFE01000001">
    <property type="protein sequence ID" value="GLK50697.1"/>
    <property type="molecule type" value="Genomic_DNA"/>
</dbReference>
<organism evidence="3 4">
    <name type="scientific">Maricaulis virginensis</name>
    <dbReference type="NCBI Taxonomy" id="144022"/>
    <lineage>
        <taxon>Bacteria</taxon>
        <taxon>Pseudomonadati</taxon>
        <taxon>Pseudomonadota</taxon>
        <taxon>Alphaproteobacteria</taxon>
        <taxon>Maricaulales</taxon>
        <taxon>Maricaulaceae</taxon>
        <taxon>Maricaulis</taxon>
    </lineage>
</organism>
<dbReference type="Proteomes" id="UP001143486">
    <property type="component" value="Unassembled WGS sequence"/>
</dbReference>
<reference evidence="3" key="2">
    <citation type="submission" date="2023-01" db="EMBL/GenBank/DDBJ databases">
        <authorList>
            <person name="Sun Q."/>
            <person name="Evtushenko L."/>
        </authorList>
    </citation>
    <scope>NUCLEOTIDE SEQUENCE</scope>
    <source>
        <strain evidence="3">VKM B-1513</strain>
    </source>
</reference>
<feature type="domain" description="Terminase large subunit gp17-like C-terminal" evidence="2">
    <location>
        <begin position="242"/>
        <end position="390"/>
    </location>
</feature>
<proteinExistence type="predicted"/>
<evidence type="ECO:0000313" key="3">
    <source>
        <dbReference type="EMBL" id="GLK50697.1"/>
    </source>
</evidence>
<dbReference type="InterPro" id="IPR027417">
    <property type="entry name" value="P-loop_NTPase"/>
</dbReference>
<evidence type="ECO:0000259" key="2">
    <source>
        <dbReference type="Pfam" id="PF17289"/>
    </source>
</evidence>
<dbReference type="Gene3D" id="3.40.50.300">
    <property type="entry name" value="P-loop containing nucleotide triphosphate hydrolases"/>
    <property type="match status" value="1"/>
</dbReference>
<gene>
    <name evidence="3" type="ORF">GCM10017621_02050</name>
</gene>